<evidence type="ECO:0000313" key="3">
    <source>
        <dbReference type="Proteomes" id="UP000266633"/>
    </source>
</evidence>
<gene>
    <name evidence="2" type="ORF">D5077_22315</name>
</gene>
<keyword evidence="1" id="KW-1133">Transmembrane helix</keyword>
<dbReference type="RefSeq" id="WP_103415979.1">
    <property type="nucleotide sequence ID" value="NZ_CP031560.1"/>
</dbReference>
<sequence>MDIINDLANIFIKSELRSVTDNFSYCEALYGVLNDEVNDNYEQKFNALLCHILDNHLVVDIEYKFENQEHFLHSISEGNSQEIPEIKEKIQELIDFSEGSDNRFILIKIYKKKSLNTNNELHVFNFNEFATNVENLSEIEFLEKLSEFDLDRDCVFTSWDTITSFNTSLFSFKNVHEKIIPCSLENRTKILDKRNKSCHFTHDSLFKFYPDEFLIVGECIYPELKNKFDSLLIVFSLIFISDYSEFYKKDNGTWGLIYKLRGYRLISDVVQINEIDPAKSMVLFDIYEWIYNQGNFVDKIGLARNIISIHTQDNSILNIPKSVLKSIESSFDIYLKDNVKQYIEIKNKISEFVISQNDKASDITKNMFSTLKTSFWSIITFFISVFLVKIVTDKSFEGIITKETLIVTFMFLIFSEIYLLFSSREVDEEKKRLLDRYDTIYNRYKDLLNKDDLNTIINTADLKSTDELYIDTRKIRYNRIWRASNILVLCASLTLFGFSKKDKVIEWWNSWQLFPQAQQARKP</sequence>
<accession>A0ABX9NIN5</accession>
<organism evidence="2 3">
    <name type="scientific">Dickeya dianthicola</name>
    <dbReference type="NCBI Taxonomy" id="204039"/>
    <lineage>
        <taxon>Bacteria</taxon>
        <taxon>Pseudomonadati</taxon>
        <taxon>Pseudomonadota</taxon>
        <taxon>Gammaproteobacteria</taxon>
        <taxon>Enterobacterales</taxon>
        <taxon>Pectobacteriaceae</taxon>
        <taxon>Dickeya</taxon>
    </lineage>
</organism>
<feature type="transmembrane region" description="Helical" evidence="1">
    <location>
        <begin position="404"/>
        <end position="421"/>
    </location>
</feature>
<feature type="transmembrane region" description="Helical" evidence="1">
    <location>
        <begin position="480"/>
        <end position="498"/>
    </location>
</feature>
<evidence type="ECO:0008006" key="4">
    <source>
        <dbReference type="Google" id="ProtNLM"/>
    </source>
</evidence>
<reference evidence="2 3" key="1">
    <citation type="submission" date="2018-09" db="EMBL/GenBank/DDBJ databases">
        <title>Phylogenetic diversity of Pectobacterium and Dickeya strains causing blackleg disease of potato in Morocco.</title>
        <authorList>
            <person name="Oulghazi S."/>
            <person name="Moumni M."/>
            <person name="Faure D."/>
        </authorList>
    </citation>
    <scope>NUCLEOTIDE SEQUENCE [LARGE SCALE GENOMIC DNA]</scope>
    <source>
        <strain evidence="2 3">S4.16.03.LID</strain>
    </source>
</reference>
<dbReference type="EMBL" id="QZDO01000108">
    <property type="protein sequence ID" value="RJL64189.1"/>
    <property type="molecule type" value="Genomic_DNA"/>
</dbReference>
<protein>
    <recommendedName>
        <fullName evidence="4">SMODS and SLOG-associating 2TM effector domain-containing protein</fullName>
    </recommendedName>
</protein>
<evidence type="ECO:0000256" key="1">
    <source>
        <dbReference type="SAM" id="Phobius"/>
    </source>
</evidence>
<name>A0ABX9NIN5_9GAMM</name>
<proteinExistence type="predicted"/>
<keyword evidence="1" id="KW-0472">Membrane</keyword>
<evidence type="ECO:0000313" key="2">
    <source>
        <dbReference type="EMBL" id="RJL64189.1"/>
    </source>
</evidence>
<comment type="caution">
    <text evidence="2">The sequence shown here is derived from an EMBL/GenBank/DDBJ whole genome shotgun (WGS) entry which is preliminary data.</text>
</comment>
<dbReference type="Proteomes" id="UP000266633">
    <property type="component" value="Unassembled WGS sequence"/>
</dbReference>
<keyword evidence="1" id="KW-0812">Transmembrane</keyword>
<dbReference type="GeneID" id="49320039"/>
<feature type="transmembrane region" description="Helical" evidence="1">
    <location>
        <begin position="374"/>
        <end position="392"/>
    </location>
</feature>
<keyword evidence="3" id="KW-1185">Reference proteome</keyword>